<organism evidence="10 11">
    <name type="scientific">Sphingomonas changbaiensis NBRC 104936</name>
    <dbReference type="NCBI Taxonomy" id="1219043"/>
    <lineage>
        <taxon>Bacteria</taxon>
        <taxon>Pseudomonadati</taxon>
        <taxon>Pseudomonadota</taxon>
        <taxon>Alphaproteobacteria</taxon>
        <taxon>Sphingomonadales</taxon>
        <taxon>Sphingomonadaceae</taxon>
        <taxon>Sphingomonas</taxon>
    </lineage>
</organism>
<dbReference type="InterPro" id="IPR029044">
    <property type="entry name" value="Nucleotide-diphossugar_trans"/>
</dbReference>
<comment type="caution">
    <text evidence="10">The sequence shown here is derived from an EMBL/GenBank/DDBJ whole genome shotgun (WGS) entry which is preliminary data.</text>
</comment>
<accession>A0A0E9MR45</accession>
<proteinExistence type="predicted"/>
<evidence type="ECO:0000256" key="1">
    <source>
        <dbReference type="ARBA" id="ARBA00004141"/>
    </source>
</evidence>
<comment type="pathway">
    <text evidence="2">Lipid metabolism; sphingolipid metabolism.</text>
</comment>
<dbReference type="SUPFAM" id="SSF53448">
    <property type="entry name" value="Nucleotide-diphospho-sugar transferases"/>
    <property type="match status" value="1"/>
</dbReference>
<keyword evidence="11" id="KW-1185">Reference proteome</keyword>
<dbReference type="InterPro" id="IPR017835">
    <property type="entry name" value="Hopen-assoc_HpnI"/>
</dbReference>
<dbReference type="RefSeq" id="WP_046349046.1">
    <property type="nucleotide sequence ID" value="NZ_BBWU01000045.1"/>
</dbReference>
<reference evidence="10 11" key="1">
    <citation type="submission" date="2015-04" db="EMBL/GenBank/DDBJ databases">
        <title>Whole genome shotgun sequence of Sphingomonas changbaiensis NBRC 104936.</title>
        <authorList>
            <person name="Katano-Makiyama Y."/>
            <person name="Hosoyama A."/>
            <person name="Hashimoto M."/>
            <person name="Noguchi M."/>
            <person name="Tsuchikane K."/>
            <person name="Ohji S."/>
            <person name="Yamazoe A."/>
            <person name="Ichikawa N."/>
            <person name="Kimura A."/>
            <person name="Fujita N."/>
        </authorList>
    </citation>
    <scope>NUCLEOTIDE SEQUENCE [LARGE SCALE GENOMIC DNA]</scope>
    <source>
        <strain evidence="10 11">NBRC 104936</strain>
    </source>
</reference>
<evidence type="ECO:0000256" key="9">
    <source>
        <dbReference type="SAM" id="Phobius"/>
    </source>
</evidence>
<gene>
    <name evidence="10" type="primary">hpnI</name>
    <name evidence="10" type="ORF">SCH01S_45_01000</name>
</gene>
<feature type="transmembrane region" description="Helical" evidence="9">
    <location>
        <begin position="6"/>
        <end position="29"/>
    </location>
</feature>
<evidence type="ECO:0000256" key="8">
    <source>
        <dbReference type="ARBA" id="ARBA00023136"/>
    </source>
</evidence>
<dbReference type="Proteomes" id="UP000033202">
    <property type="component" value="Unassembled WGS sequence"/>
</dbReference>
<evidence type="ECO:0000256" key="4">
    <source>
        <dbReference type="ARBA" id="ARBA00022676"/>
    </source>
</evidence>
<evidence type="ECO:0000256" key="6">
    <source>
        <dbReference type="ARBA" id="ARBA00022692"/>
    </source>
</evidence>
<dbReference type="PANTHER" id="PTHR12726:SF0">
    <property type="entry name" value="CERAMIDE GLUCOSYLTRANSFERASE"/>
    <property type="match status" value="1"/>
</dbReference>
<keyword evidence="5 10" id="KW-0808">Transferase</keyword>
<evidence type="ECO:0000256" key="5">
    <source>
        <dbReference type="ARBA" id="ARBA00022679"/>
    </source>
</evidence>
<dbReference type="InterPro" id="IPR025993">
    <property type="entry name" value="Ceramide_glucosylTrfase"/>
</dbReference>
<keyword evidence="8 9" id="KW-0472">Membrane</keyword>
<protein>
    <submittedName>
        <fullName evidence="10">Hopanoid biosynthesis associated glucosyltransferase</fullName>
    </submittedName>
</protein>
<comment type="subcellular location">
    <subcellularLocation>
        <location evidence="1">Membrane</location>
        <topology evidence="1">Multi-pass membrane protein</topology>
    </subcellularLocation>
</comment>
<keyword evidence="6 9" id="KW-0812">Transmembrane</keyword>
<dbReference type="OrthoDB" id="9814255at2"/>
<comment type="pathway">
    <text evidence="3">Sphingolipid metabolism.</text>
</comment>
<dbReference type="GO" id="GO:0016020">
    <property type="term" value="C:membrane"/>
    <property type="evidence" value="ECO:0007669"/>
    <property type="project" value="UniProtKB-SubCell"/>
</dbReference>
<evidence type="ECO:0000313" key="11">
    <source>
        <dbReference type="Proteomes" id="UP000033202"/>
    </source>
</evidence>
<evidence type="ECO:0000256" key="2">
    <source>
        <dbReference type="ARBA" id="ARBA00004760"/>
    </source>
</evidence>
<dbReference type="Gene3D" id="3.90.550.10">
    <property type="entry name" value="Spore Coat Polysaccharide Biosynthesis Protein SpsA, Chain A"/>
    <property type="match status" value="1"/>
</dbReference>
<name>A0A0E9MR45_9SPHN</name>
<sequence>MVALHAAGWLLLVLAALGSLYTLAAAFVMRRFFAARDRLPARRSDAVTILKPLHGAEPLLGDNLVTFVEQNHDGPIQMLCGVHGAADAALAAAQSLRVVQPDRRIETVIDSRTHGANGKIANLINLEHRIAHSIVVLSDSDIVAGPDYLARLLAALGAPGVGAVTCLYRGRGDAGFWSRVGAAQLSYQFLPGAVFGVATGMATPCMGSTIALRRETLDRIGGFGRFADVLADDYAIGEAVRALGLTVAVPPMLVVHASVERSFGELWKHELRWNATIRGIGALPYAASVIAMPLPLALIGALLSPGIGAAAICAAALAARLILRRAVDEQAGAVTAPAWLLPVRDLLTFAVFLAGFFVRSVDWRGDRLRMRDRGTIEAEAELSG</sequence>
<evidence type="ECO:0000256" key="7">
    <source>
        <dbReference type="ARBA" id="ARBA00022989"/>
    </source>
</evidence>
<dbReference type="AlphaFoldDB" id="A0A0E9MR45"/>
<feature type="transmembrane region" description="Helical" evidence="9">
    <location>
        <begin position="339"/>
        <end position="361"/>
    </location>
</feature>
<keyword evidence="4" id="KW-0328">Glycosyltransferase</keyword>
<dbReference type="EMBL" id="BBWU01000045">
    <property type="protein sequence ID" value="GAO40257.1"/>
    <property type="molecule type" value="Genomic_DNA"/>
</dbReference>
<evidence type="ECO:0000313" key="10">
    <source>
        <dbReference type="EMBL" id="GAO40257.1"/>
    </source>
</evidence>
<feature type="transmembrane region" description="Helical" evidence="9">
    <location>
        <begin position="296"/>
        <end position="319"/>
    </location>
</feature>
<dbReference type="NCBIfam" id="TIGR03472">
    <property type="entry name" value="HpnI"/>
    <property type="match status" value="1"/>
</dbReference>
<dbReference type="GO" id="GO:0006679">
    <property type="term" value="P:glucosylceramide biosynthetic process"/>
    <property type="evidence" value="ECO:0007669"/>
    <property type="project" value="TreeGrafter"/>
</dbReference>
<dbReference type="STRING" id="1219043.SCH01S_45_01000"/>
<keyword evidence="7 9" id="KW-1133">Transmembrane helix</keyword>
<dbReference type="PANTHER" id="PTHR12726">
    <property type="entry name" value="CERAMIDE GLUCOSYLTRANSFERASE"/>
    <property type="match status" value="1"/>
</dbReference>
<dbReference type="Pfam" id="PF13506">
    <property type="entry name" value="Glyco_transf_21"/>
    <property type="match status" value="1"/>
</dbReference>
<evidence type="ECO:0000256" key="3">
    <source>
        <dbReference type="ARBA" id="ARBA00004991"/>
    </source>
</evidence>
<dbReference type="GO" id="GO:0008120">
    <property type="term" value="F:ceramide glucosyltransferase activity"/>
    <property type="evidence" value="ECO:0007669"/>
    <property type="project" value="TreeGrafter"/>
</dbReference>